<dbReference type="Pfam" id="PF00392">
    <property type="entry name" value="GntR"/>
    <property type="match status" value="1"/>
</dbReference>
<keyword evidence="3" id="KW-0805">Transcription regulation</keyword>
<dbReference type="RefSeq" id="WP_166098979.1">
    <property type="nucleotide sequence ID" value="NZ_JAADJT010000001.1"/>
</dbReference>
<dbReference type="InterPro" id="IPR036388">
    <property type="entry name" value="WH-like_DNA-bd_sf"/>
</dbReference>
<dbReference type="SUPFAM" id="SSF46785">
    <property type="entry name" value="Winged helix' DNA-binding domain"/>
    <property type="match status" value="1"/>
</dbReference>
<accession>A0ABX0FG68</accession>
<gene>
    <name evidence="7" type="ORF">GW587_04480</name>
</gene>
<name>A0ABX0FG68_9BURK</name>
<evidence type="ECO:0000256" key="3">
    <source>
        <dbReference type="ARBA" id="ARBA00023015"/>
    </source>
</evidence>
<dbReference type="PANTHER" id="PTHR46577">
    <property type="entry name" value="HTH-TYPE TRANSCRIPTIONAL REGULATORY PROTEIN GABR"/>
    <property type="match status" value="1"/>
</dbReference>
<reference evidence="8" key="1">
    <citation type="submission" date="2023-07" db="EMBL/GenBank/DDBJ databases">
        <title>Duganella aceri sp. nov., isolated from tree sap.</title>
        <authorList>
            <person name="Kim I.S."/>
        </authorList>
    </citation>
    <scope>NUCLEOTIDE SEQUENCE [LARGE SCALE GENOMIC DNA]</scope>
    <source>
        <strain evidence="8">SAP-35</strain>
    </source>
</reference>
<evidence type="ECO:0000256" key="5">
    <source>
        <dbReference type="ARBA" id="ARBA00023163"/>
    </source>
</evidence>
<dbReference type="Gene3D" id="1.10.10.10">
    <property type="entry name" value="Winged helix-like DNA-binding domain superfamily/Winged helix DNA-binding domain"/>
    <property type="match status" value="1"/>
</dbReference>
<dbReference type="InterPro" id="IPR000524">
    <property type="entry name" value="Tscrpt_reg_HTH_GntR"/>
</dbReference>
<dbReference type="InterPro" id="IPR015421">
    <property type="entry name" value="PyrdxlP-dep_Trfase_major"/>
</dbReference>
<dbReference type="PROSITE" id="PS50949">
    <property type="entry name" value="HTH_GNTR"/>
    <property type="match status" value="1"/>
</dbReference>
<dbReference type="CDD" id="cd00609">
    <property type="entry name" value="AAT_like"/>
    <property type="match status" value="1"/>
</dbReference>
<dbReference type="InterPro" id="IPR004839">
    <property type="entry name" value="Aminotransferase_I/II_large"/>
</dbReference>
<proteinExistence type="inferred from homology"/>
<sequence length="472" mass="51068">MKTSKPDFLQLDPGAAEPLYRQIYTRFRGAIADGLLQPGARIPAARALALELGLARGTVESAYALLTAEGYVETRGQAGTIVTPALLRHAALAPAAPARDPVRALPGSPTAASRPFQMGLPALDAFPRKVWARLAARSVRATQPDDMAYPPYAGVPALRTAIATYLQLSRGIDCAPSQVFVTSGYRNTMELVTRALLRPGDDVWVEDPGYPPTGALLTEAGMRIVPVPVDADGLQVAHGIAAAPAARAAVVTPAHQSPLCVSLSLPRRLALLDWAAQAGAWIVEDDYDGEYRYVSRPLPALQSLDREGRVLYAGTFSKVLMPAARLAYLVVPPAQVERFERITQTFAAGGPTLMQNIVADFMNEGHFARHIQRMRRLYAERRQIAADGLAEVLGKHFQIDPQPGGMHMVLRMQGHHTDRPLVARMHREGMGAHALSAFTLLPPAASGLLVSFTNIDTPQRARELGRRIVHLL</sequence>
<dbReference type="GO" id="GO:0008483">
    <property type="term" value="F:transaminase activity"/>
    <property type="evidence" value="ECO:0007669"/>
    <property type="project" value="UniProtKB-KW"/>
</dbReference>
<dbReference type="SMART" id="SM00345">
    <property type="entry name" value="HTH_GNTR"/>
    <property type="match status" value="1"/>
</dbReference>
<comment type="caution">
    <text evidence="7">The sequence shown here is derived from an EMBL/GenBank/DDBJ whole genome shotgun (WGS) entry which is preliminary data.</text>
</comment>
<dbReference type="PANTHER" id="PTHR46577:SF1">
    <property type="entry name" value="HTH-TYPE TRANSCRIPTIONAL REGULATORY PROTEIN GABR"/>
    <property type="match status" value="1"/>
</dbReference>
<dbReference type="EMBL" id="JAADJT010000001">
    <property type="protein sequence ID" value="NGZ83519.1"/>
    <property type="molecule type" value="Genomic_DNA"/>
</dbReference>
<evidence type="ECO:0000256" key="1">
    <source>
        <dbReference type="ARBA" id="ARBA00005384"/>
    </source>
</evidence>
<feature type="domain" description="HTH gntR-type" evidence="6">
    <location>
        <begin position="17"/>
        <end position="85"/>
    </location>
</feature>
<evidence type="ECO:0000256" key="2">
    <source>
        <dbReference type="ARBA" id="ARBA00022898"/>
    </source>
</evidence>
<evidence type="ECO:0000313" key="8">
    <source>
        <dbReference type="Proteomes" id="UP000666369"/>
    </source>
</evidence>
<dbReference type="InterPro" id="IPR051446">
    <property type="entry name" value="HTH_trans_reg/aminotransferase"/>
</dbReference>
<dbReference type="CDD" id="cd07377">
    <property type="entry name" value="WHTH_GntR"/>
    <property type="match status" value="1"/>
</dbReference>
<keyword evidence="7" id="KW-0032">Aminotransferase</keyword>
<keyword evidence="4" id="KW-0238">DNA-binding</keyword>
<comment type="similarity">
    <text evidence="1">In the C-terminal section; belongs to the class-I pyridoxal-phosphate-dependent aminotransferase family.</text>
</comment>
<dbReference type="SUPFAM" id="SSF53383">
    <property type="entry name" value="PLP-dependent transferases"/>
    <property type="match status" value="1"/>
</dbReference>
<dbReference type="InterPro" id="IPR036390">
    <property type="entry name" value="WH_DNA-bd_sf"/>
</dbReference>
<keyword evidence="2" id="KW-0663">Pyridoxal phosphate</keyword>
<dbReference type="Pfam" id="PF00155">
    <property type="entry name" value="Aminotran_1_2"/>
    <property type="match status" value="1"/>
</dbReference>
<keyword evidence="7" id="KW-0808">Transferase</keyword>
<evidence type="ECO:0000313" key="7">
    <source>
        <dbReference type="EMBL" id="NGZ83519.1"/>
    </source>
</evidence>
<dbReference type="Proteomes" id="UP000666369">
    <property type="component" value="Unassembled WGS sequence"/>
</dbReference>
<keyword evidence="5" id="KW-0804">Transcription</keyword>
<dbReference type="InterPro" id="IPR015424">
    <property type="entry name" value="PyrdxlP-dep_Trfase"/>
</dbReference>
<organism evidence="7 8">
    <name type="scientific">Duganella aceris</name>
    <dbReference type="NCBI Taxonomy" id="2703883"/>
    <lineage>
        <taxon>Bacteria</taxon>
        <taxon>Pseudomonadati</taxon>
        <taxon>Pseudomonadota</taxon>
        <taxon>Betaproteobacteria</taxon>
        <taxon>Burkholderiales</taxon>
        <taxon>Oxalobacteraceae</taxon>
        <taxon>Telluria group</taxon>
        <taxon>Duganella</taxon>
    </lineage>
</organism>
<protein>
    <submittedName>
        <fullName evidence="7">PLP-dependent aminotransferase family protein</fullName>
    </submittedName>
</protein>
<evidence type="ECO:0000259" key="6">
    <source>
        <dbReference type="PROSITE" id="PS50949"/>
    </source>
</evidence>
<keyword evidence="8" id="KW-1185">Reference proteome</keyword>
<evidence type="ECO:0000256" key="4">
    <source>
        <dbReference type="ARBA" id="ARBA00023125"/>
    </source>
</evidence>
<dbReference type="Gene3D" id="3.40.640.10">
    <property type="entry name" value="Type I PLP-dependent aspartate aminotransferase-like (Major domain)"/>
    <property type="match status" value="1"/>
</dbReference>